<dbReference type="Gene3D" id="3.80.10.10">
    <property type="entry name" value="Ribonuclease Inhibitor"/>
    <property type="match status" value="1"/>
</dbReference>
<accession>A0A1L7WG49</accession>
<gene>
    <name evidence="2" type="ORF">PAC_01596</name>
</gene>
<evidence type="ECO:0000313" key="3">
    <source>
        <dbReference type="Proteomes" id="UP000184330"/>
    </source>
</evidence>
<organism evidence="2 3">
    <name type="scientific">Phialocephala subalpina</name>
    <dbReference type="NCBI Taxonomy" id="576137"/>
    <lineage>
        <taxon>Eukaryota</taxon>
        <taxon>Fungi</taxon>
        <taxon>Dikarya</taxon>
        <taxon>Ascomycota</taxon>
        <taxon>Pezizomycotina</taxon>
        <taxon>Leotiomycetes</taxon>
        <taxon>Helotiales</taxon>
        <taxon>Mollisiaceae</taxon>
        <taxon>Phialocephala</taxon>
        <taxon>Phialocephala fortinii species complex</taxon>
    </lineage>
</organism>
<dbReference type="AlphaFoldDB" id="A0A1L7WG49"/>
<dbReference type="Proteomes" id="UP000184330">
    <property type="component" value="Unassembled WGS sequence"/>
</dbReference>
<sequence length="480" mass="55316">MLMRPPKDSAQDSSIDDPSTSGLHITNLPDEIIHEIISIAIACSHWRTAYCECALALSRVCKIFYRITQSLLFKNIEFSWPHCWVPACTPVRCLYRTIGENPYLGTLCKSVSFHIPSVTVDPTLEDYVLGEELLSWLPNVTSFALRGGFDKPYTWPFLKRAFRNLTLVKSLTLSRECWDLYLAPVCDLVQTMRLQSLTIYGICAQDDKAILAPISKVSKKQFISIAHLLTMDKEFERSSSITGLDLDDFGDTPEALRRFLKLPKALEHFRFGNGYSGQISWDLGHFQSLLQDHRSSLKGIEIGALGREKKDISFLNFPNLETLNLSCFVVSPSPEVACATLLGPKLHTFIWDFTVIDQSSESWIDFGQKQKDWILKFAELAIAQQSALRKIEIIFTPDRWSCPQTREQLRDWGWPWDLMDEVRDAIKPDIELSYNKCWEKQECLDRIEERERNEREEKEKLDGNQDIRQVWGARETWFEG</sequence>
<evidence type="ECO:0000313" key="2">
    <source>
        <dbReference type="EMBL" id="CZR51719.1"/>
    </source>
</evidence>
<name>A0A1L7WG49_9HELO</name>
<reference evidence="2 3" key="1">
    <citation type="submission" date="2016-03" db="EMBL/GenBank/DDBJ databases">
        <authorList>
            <person name="Ploux O."/>
        </authorList>
    </citation>
    <scope>NUCLEOTIDE SEQUENCE [LARGE SCALE GENOMIC DNA]</scope>
    <source>
        <strain evidence="2 3">UAMH 11012</strain>
    </source>
</reference>
<proteinExistence type="predicted"/>
<keyword evidence="3" id="KW-1185">Reference proteome</keyword>
<feature type="compositionally biased region" description="Polar residues" evidence="1">
    <location>
        <begin position="11"/>
        <end position="22"/>
    </location>
</feature>
<evidence type="ECO:0008006" key="4">
    <source>
        <dbReference type="Google" id="ProtNLM"/>
    </source>
</evidence>
<dbReference type="SUPFAM" id="SSF52047">
    <property type="entry name" value="RNI-like"/>
    <property type="match status" value="1"/>
</dbReference>
<dbReference type="EMBL" id="FJOG01000002">
    <property type="protein sequence ID" value="CZR51719.1"/>
    <property type="molecule type" value="Genomic_DNA"/>
</dbReference>
<feature type="region of interest" description="Disordered" evidence="1">
    <location>
        <begin position="1"/>
        <end position="22"/>
    </location>
</feature>
<feature type="compositionally biased region" description="Basic and acidic residues" evidence="1">
    <location>
        <begin position="1"/>
        <end position="10"/>
    </location>
</feature>
<dbReference type="InterPro" id="IPR032675">
    <property type="entry name" value="LRR_dom_sf"/>
</dbReference>
<evidence type="ECO:0000256" key="1">
    <source>
        <dbReference type="SAM" id="MobiDB-lite"/>
    </source>
</evidence>
<dbReference type="OrthoDB" id="5139510at2759"/>
<protein>
    <recommendedName>
        <fullName evidence="4">F-box domain-containing protein</fullName>
    </recommendedName>
</protein>